<comment type="caution">
    <text evidence="3">The sequence shown here is derived from an EMBL/GenBank/DDBJ whole genome shotgun (WGS) entry which is preliminary data.</text>
</comment>
<accession>A0A4S3B1I5</accession>
<dbReference type="PANTHER" id="PTHR43283">
    <property type="entry name" value="BETA-LACTAMASE-RELATED"/>
    <property type="match status" value="1"/>
</dbReference>
<dbReference type="AlphaFoldDB" id="A0A4S3B1I5"/>
<dbReference type="RefSeq" id="WP_136137946.1">
    <property type="nucleotide sequence ID" value="NZ_SDGV01000045.1"/>
</dbReference>
<proteinExistence type="predicted"/>
<organism evidence="3 4">
    <name type="scientific">Vagococcus silagei</name>
    <dbReference type="NCBI Taxonomy" id="2508885"/>
    <lineage>
        <taxon>Bacteria</taxon>
        <taxon>Bacillati</taxon>
        <taxon>Bacillota</taxon>
        <taxon>Bacilli</taxon>
        <taxon>Lactobacillales</taxon>
        <taxon>Enterococcaceae</taxon>
        <taxon>Vagococcus</taxon>
    </lineage>
</organism>
<dbReference type="Proteomes" id="UP000310506">
    <property type="component" value="Unassembled WGS sequence"/>
</dbReference>
<dbReference type="InterPro" id="IPR012338">
    <property type="entry name" value="Beta-lactam/transpept-like"/>
</dbReference>
<reference evidence="3 4" key="1">
    <citation type="submission" date="2019-01" db="EMBL/GenBank/DDBJ databases">
        <title>Vagococcus silagei sp. nov. isolated from brewer's grain.</title>
        <authorList>
            <person name="Guu J.-R."/>
        </authorList>
    </citation>
    <scope>NUCLEOTIDE SEQUENCE [LARGE SCALE GENOMIC DNA]</scope>
    <source>
        <strain evidence="3 4">2B-2</strain>
    </source>
</reference>
<dbReference type="InterPro" id="IPR050789">
    <property type="entry name" value="Diverse_Enzym_Activities"/>
</dbReference>
<feature type="domain" description="Beta-lactamase-related" evidence="2">
    <location>
        <begin position="9"/>
        <end position="318"/>
    </location>
</feature>
<dbReference type="InterPro" id="IPR001466">
    <property type="entry name" value="Beta-lactam-related"/>
</dbReference>
<protein>
    <submittedName>
        <fullName evidence="3">Class A beta-lactamase-related serine hydrolase</fullName>
    </submittedName>
</protein>
<gene>
    <name evidence="3" type="ORF">ESZ54_12295</name>
</gene>
<keyword evidence="4" id="KW-1185">Reference proteome</keyword>
<dbReference type="PANTHER" id="PTHR43283:SF11">
    <property type="entry name" value="BETA-LACTAMASE-RELATED DOMAIN-CONTAINING PROTEIN"/>
    <property type="match status" value="1"/>
</dbReference>
<dbReference type="Gene3D" id="3.40.710.10">
    <property type="entry name" value="DD-peptidase/beta-lactamase superfamily"/>
    <property type="match status" value="1"/>
</dbReference>
<name>A0A4S3B1I5_9ENTE</name>
<dbReference type="Pfam" id="PF00144">
    <property type="entry name" value="Beta-lactamase"/>
    <property type="match status" value="1"/>
</dbReference>
<evidence type="ECO:0000313" key="4">
    <source>
        <dbReference type="Proteomes" id="UP000310506"/>
    </source>
</evidence>
<dbReference type="GO" id="GO:0016787">
    <property type="term" value="F:hydrolase activity"/>
    <property type="evidence" value="ECO:0007669"/>
    <property type="project" value="UniProtKB-KW"/>
</dbReference>
<dbReference type="OrthoDB" id="9803467at2"/>
<evidence type="ECO:0000259" key="2">
    <source>
        <dbReference type="Pfam" id="PF00144"/>
    </source>
</evidence>
<dbReference type="EMBL" id="SDGV01000045">
    <property type="protein sequence ID" value="THB60077.1"/>
    <property type="molecule type" value="Genomic_DNA"/>
</dbReference>
<dbReference type="SUPFAM" id="SSF56601">
    <property type="entry name" value="beta-lactamase/transpeptidase-like"/>
    <property type="match status" value="1"/>
</dbReference>
<sequence length="338" mass="38851">MQRQTDIYIEKLIQDRILPGASYAYLKGRQVEKRFQGFKQVLPSIVPIDSQLKYDMASLTKVMMTNTVLLKLIETSELSIDQSLHYYLPEFIDQNVTIRHLLTHTSAINPYIKNRDMLNQKALKEAILQLKSSDERGLVCSYTDTGTILLGFLIEKIYQDSLDNVFRNEVIEPLDMKKTTFVTSESKRTAPTEMTDKRGIICGETHDPKAFVLREHCGSAGLFSTLDDTIKFSNMMMQCGILPDGTQFLKEETILNLLIDYSPTQKFNRSLGWNLIVTDSKTWLYHTGYTGTFVLIDPIDHQAFVFLSNRVHPTDQRATYLTKRDQLIQIFLENDVPK</sequence>
<evidence type="ECO:0000313" key="3">
    <source>
        <dbReference type="EMBL" id="THB60077.1"/>
    </source>
</evidence>
<evidence type="ECO:0000256" key="1">
    <source>
        <dbReference type="ARBA" id="ARBA00022801"/>
    </source>
</evidence>
<keyword evidence="1 3" id="KW-0378">Hydrolase</keyword>